<comment type="caution">
    <text evidence="1">The sequence shown here is derived from an EMBL/GenBank/DDBJ whole genome shotgun (WGS) entry which is preliminary data.</text>
</comment>
<dbReference type="OrthoDB" id="4205259at2"/>
<proteinExistence type="predicted"/>
<evidence type="ECO:0000313" key="1">
    <source>
        <dbReference type="EMBL" id="MQT05161.1"/>
    </source>
</evidence>
<dbReference type="EMBL" id="VCLA01000199">
    <property type="protein sequence ID" value="MQT05161.1"/>
    <property type="molecule type" value="Genomic_DNA"/>
</dbReference>
<dbReference type="Proteomes" id="UP000419138">
    <property type="component" value="Unassembled WGS sequence"/>
</dbReference>
<dbReference type="RefSeq" id="WP_153526421.1">
    <property type="nucleotide sequence ID" value="NZ_JBEPDZ010000031.1"/>
</dbReference>
<accession>A0A646KTH0</accession>
<sequence>MTIGDDPWMVDAMWRAADLTRAYLAQDRTRIADCLADLDTGQLERVLAWLVLTHDDLFDDLGEPPMTVREIDTAAALAPVETELATTAAVRRVTAGKTGLAHAVEELTLLDQIHTVAICTAVILLEAHGRTHALKHADTQTADYERMGHPRPYTIT</sequence>
<gene>
    <name evidence="1" type="ORF">FF041_35085</name>
</gene>
<keyword evidence="2" id="KW-1185">Reference proteome</keyword>
<organism evidence="1 2">
    <name type="scientific">Streptomyces jumonjinensis</name>
    <dbReference type="NCBI Taxonomy" id="1945"/>
    <lineage>
        <taxon>Bacteria</taxon>
        <taxon>Bacillati</taxon>
        <taxon>Actinomycetota</taxon>
        <taxon>Actinomycetes</taxon>
        <taxon>Kitasatosporales</taxon>
        <taxon>Streptomycetaceae</taxon>
        <taxon>Streptomyces</taxon>
    </lineage>
</organism>
<name>A0A646KTH0_STRJU</name>
<evidence type="ECO:0000313" key="2">
    <source>
        <dbReference type="Proteomes" id="UP000419138"/>
    </source>
</evidence>
<dbReference type="AlphaFoldDB" id="A0A646KTH0"/>
<reference evidence="1 2" key="1">
    <citation type="submission" date="2019-05" db="EMBL/GenBank/DDBJ databases">
        <title>Comparative genomics and metabolomics analyses of clavulanic acid producing Streptomyces species provides insight into specialized metabolism and evolution of beta-lactam biosynthetic gene clusters.</title>
        <authorList>
            <person name="Moore M.A."/>
            <person name="Cruz-Morales P."/>
            <person name="Barona Gomez F."/>
            <person name="Kapil T."/>
        </authorList>
    </citation>
    <scope>NUCLEOTIDE SEQUENCE [LARGE SCALE GENOMIC DNA]</scope>
    <source>
        <strain evidence="1 2">NRRL 5741</strain>
    </source>
</reference>
<protein>
    <submittedName>
        <fullName evidence="1">Uncharacterized protein</fullName>
    </submittedName>
</protein>